<feature type="transmembrane region" description="Helical" evidence="1">
    <location>
        <begin position="106"/>
        <end position="123"/>
    </location>
</feature>
<accession>A0A382XER5</accession>
<feature type="transmembrane region" description="Helical" evidence="1">
    <location>
        <begin position="7"/>
        <end position="29"/>
    </location>
</feature>
<name>A0A382XER5_9ZZZZ</name>
<dbReference type="AlphaFoldDB" id="A0A382XER5"/>
<evidence type="ECO:0000313" key="2">
    <source>
        <dbReference type="EMBL" id="SVD68858.1"/>
    </source>
</evidence>
<organism evidence="2">
    <name type="scientific">marine metagenome</name>
    <dbReference type="NCBI Taxonomy" id="408172"/>
    <lineage>
        <taxon>unclassified sequences</taxon>
        <taxon>metagenomes</taxon>
        <taxon>ecological metagenomes</taxon>
    </lineage>
</organism>
<evidence type="ECO:0000256" key="1">
    <source>
        <dbReference type="SAM" id="Phobius"/>
    </source>
</evidence>
<feature type="transmembrane region" description="Helical" evidence="1">
    <location>
        <begin position="76"/>
        <end position="94"/>
    </location>
</feature>
<protein>
    <submittedName>
        <fullName evidence="2">Uncharacterized protein</fullName>
    </submittedName>
</protein>
<sequence>MTLALIYKIFGGLHMLMGVMMGLTLAGTIPDGEGWGVEGLAGIVTMAEHFGSALLIIGFMFWMLPSWTSEAQLKKATMPLIGAQVLLVLVPLYHAYGSRTIDTDGMFYGLIAVSLILIGLFYSKSR</sequence>
<dbReference type="EMBL" id="UINC01166741">
    <property type="protein sequence ID" value="SVD68858.1"/>
    <property type="molecule type" value="Genomic_DNA"/>
</dbReference>
<keyword evidence="1" id="KW-1133">Transmembrane helix</keyword>
<proteinExistence type="predicted"/>
<reference evidence="2" key="1">
    <citation type="submission" date="2018-05" db="EMBL/GenBank/DDBJ databases">
        <authorList>
            <person name="Lanie J.A."/>
            <person name="Ng W.-L."/>
            <person name="Kazmierczak K.M."/>
            <person name="Andrzejewski T.M."/>
            <person name="Davidsen T.M."/>
            <person name="Wayne K.J."/>
            <person name="Tettelin H."/>
            <person name="Glass J.I."/>
            <person name="Rusch D."/>
            <person name="Podicherti R."/>
            <person name="Tsui H.-C.T."/>
            <person name="Winkler M.E."/>
        </authorList>
    </citation>
    <scope>NUCLEOTIDE SEQUENCE</scope>
</reference>
<keyword evidence="1" id="KW-0472">Membrane</keyword>
<keyword evidence="1" id="KW-0812">Transmembrane</keyword>
<gene>
    <name evidence="2" type="ORF">METZ01_LOCUS421712</name>
</gene>
<feature type="transmembrane region" description="Helical" evidence="1">
    <location>
        <begin position="41"/>
        <end position="64"/>
    </location>
</feature>